<accession>A0ABN8NWJ8</accession>
<proteinExistence type="predicted"/>
<dbReference type="Pfam" id="PF13516">
    <property type="entry name" value="LRR_6"/>
    <property type="match status" value="3"/>
</dbReference>
<dbReference type="PANTHER" id="PTHR24113">
    <property type="entry name" value="RAN GTPASE-ACTIVATING PROTEIN 1"/>
    <property type="match status" value="1"/>
</dbReference>
<dbReference type="SUPFAM" id="SSF52047">
    <property type="entry name" value="RNI-like"/>
    <property type="match status" value="1"/>
</dbReference>
<dbReference type="InterPro" id="IPR027038">
    <property type="entry name" value="RanGap"/>
</dbReference>
<dbReference type="Gene3D" id="3.80.10.10">
    <property type="entry name" value="Ribonuclease Inhibitor"/>
    <property type="match status" value="1"/>
</dbReference>
<comment type="caution">
    <text evidence="1">The sequence shown here is derived from an EMBL/GenBank/DDBJ whole genome shotgun (WGS) entry which is preliminary data.</text>
</comment>
<dbReference type="InterPro" id="IPR032675">
    <property type="entry name" value="LRR_dom_sf"/>
</dbReference>
<gene>
    <name evidence="1" type="ORF">PLOB_00028469</name>
</gene>
<keyword evidence="2" id="KW-1185">Reference proteome</keyword>
<dbReference type="PANTHER" id="PTHR24113:SF15">
    <property type="entry name" value="NACHT DOMAIN-CONTAINING PROTEIN"/>
    <property type="match status" value="1"/>
</dbReference>
<protein>
    <submittedName>
        <fullName evidence="1">Uncharacterized protein</fullName>
    </submittedName>
</protein>
<evidence type="ECO:0000313" key="1">
    <source>
        <dbReference type="EMBL" id="CAH3121191.1"/>
    </source>
</evidence>
<sequence>MESLKCAQARKLSEKDREFEVHKVRKMQSLGCIELAKLFCGSEHDQLSSFTVHFNPITDEGVHHLVTALTHTNCKLTNLRLIDNKITDEGDETPDCSTHTHELLSLEKNQITNEGAKQITSALTHSNCKLTFLILSSNQITNEGARLLTLANHTL</sequence>
<name>A0ABN8NWJ8_9CNID</name>
<dbReference type="InterPro" id="IPR001611">
    <property type="entry name" value="Leu-rich_rpt"/>
</dbReference>
<dbReference type="EMBL" id="CALNXK010000035">
    <property type="protein sequence ID" value="CAH3121191.1"/>
    <property type="molecule type" value="Genomic_DNA"/>
</dbReference>
<organism evidence="1 2">
    <name type="scientific">Porites lobata</name>
    <dbReference type="NCBI Taxonomy" id="104759"/>
    <lineage>
        <taxon>Eukaryota</taxon>
        <taxon>Metazoa</taxon>
        <taxon>Cnidaria</taxon>
        <taxon>Anthozoa</taxon>
        <taxon>Hexacorallia</taxon>
        <taxon>Scleractinia</taxon>
        <taxon>Fungiina</taxon>
        <taxon>Poritidae</taxon>
        <taxon>Porites</taxon>
    </lineage>
</organism>
<reference evidence="1 2" key="1">
    <citation type="submission" date="2022-05" db="EMBL/GenBank/DDBJ databases">
        <authorList>
            <consortium name="Genoscope - CEA"/>
            <person name="William W."/>
        </authorList>
    </citation>
    <scope>NUCLEOTIDE SEQUENCE [LARGE SCALE GENOMIC DNA]</scope>
</reference>
<dbReference type="Proteomes" id="UP001159405">
    <property type="component" value="Unassembled WGS sequence"/>
</dbReference>
<dbReference type="SMART" id="SM00368">
    <property type="entry name" value="LRR_RI"/>
    <property type="match status" value="4"/>
</dbReference>
<evidence type="ECO:0000313" key="2">
    <source>
        <dbReference type="Proteomes" id="UP001159405"/>
    </source>
</evidence>